<reference evidence="1 3" key="1">
    <citation type="submission" date="2018-10" db="EMBL/GenBank/DDBJ databases">
        <title>Genomic Encyclopedia of Archaeal and Bacterial Type Strains, Phase II (KMG-II): from individual species to whole genera.</title>
        <authorList>
            <person name="Goeker M."/>
        </authorList>
    </citation>
    <scope>NUCLEOTIDE SEQUENCE [LARGE SCALE GENOMIC DNA]</scope>
    <source>
        <strain evidence="1 3">DSM 19624</strain>
    </source>
</reference>
<sequence>MKNKINYFLIVSTLLLAVSCKKNNGPLPVPEPVIIPTEIDKTELLTWKFDSFIVDDGNVTQVFPGAIFTITENGNDLKLVSLKDKYTPLPITASTSLVGEGNKIFNDIPSFEKIIAYAKNLQIKNNNESSAYSEDEFKDYNVLKYYLSNNDDVNSIFEKIGIKTSTRITKKHAVYFFSNNVKFSLDMNLPTKSELISIADVEKINTTNSAYINSVKYGNNTLILAEADTDYAILKTALKAVLLKQELTSAQIQSLSTAKVTFYARGGSEKSFIKTANTLDEIKAVTKEFEIFNNTAISYPVSYSLRSVKNFSLFEHEVKVNMIH</sequence>
<dbReference type="Gene3D" id="3.90.840.10">
    <property type="entry name" value="Thiol-activated cytolysin superfamily/Thiol-activated cytolysin, alpha-beta domain"/>
    <property type="match status" value="1"/>
</dbReference>
<evidence type="ECO:0000313" key="1">
    <source>
        <dbReference type="EMBL" id="RLJ71945.1"/>
    </source>
</evidence>
<dbReference type="RefSeq" id="WP_121287589.1">
    <property type="nucleotide sequence ID" value="NZ_RCCK01000015.1"/>
</dbReference>
<dbReference type="Gene3D" id="3.40.30.40">
    <property type="entry name" value="Perfringolysin"/>
    <property type="match status" value="1"/>
</dbReference>
<evidence type="ECO:0000313" key="2">
    <source>
        <dbReference type="EMBL" id="TFB28726.1"/>
    </source>
</evidence>
<dbReference type="SUPFAM" id="SSF56978">
    <property type="entry name" value="Perfringolysin"/>
    <property type="match status" value="1"/>
</dbReference>
<reference evidence="2 4" key="2">
    <citation type="submission" date="2019-03" db="EMBL/GenBank/DDBJ databases">
        <authorList>
            <person name="He R.-H."/>
        </authorList>
    </citation>
    <scope>NUCLEOTIDE SEQUENCE [LARGE SCALE GENOMIC DNA]</scope>
    <source>
        <strain evidence="2 4">DSM 19624</strain>
    </source>
</reference>
<gene>
    <name evidence="1" type="ORF">BCL90_4767</name>
    <name evidence="2" type="ORF">E3V97_21630</name>
</gene>
<dbReference type="Proteomes" id="UP000297429">
    <property type="component" value="Unassembled WGS sequence"/>
</dbReference>
<accession>A0A497XRX3</accession>
<dbReference type="Proteomes" id="UP000273898">
    <property type="component" value="Unassembled WGS sequence"/>
</dbReference>
<dbReference type="GO" id="GO:0015485">
    <property type="term" value="F:cholesterol binding"/>
    <property type="evidence" value="ECO:0007669"/>
    <property type="project" value="InterPro"/>
</dbReference>
<dbReference type="PROSITE" id="PS51257">
    <property type="entry name" value="PROKAR_LIPOPROTEIN"/>
    <property type="match status" value="1"/>
</dbReference>
<comment type="caution">
    <text evidence="1">The sequence shown here is derived from an EMBL/GenBank/DDBJ whole genome shotgun (WGS) entry which is preliminary data.</text>
</comment>
<dbReference type="InterPro" id="IPR036359">
    <property type="entry name" value="Thiol_cytolysin_sf"/>
</dbReference>
<evidence type="ECO:0000313" key="4">
    <source>
        <dbReference type="Proteomes" id="UP000297429"/>
    </source>
</evidence>
<proteinExistence type="predicted"/>
<name>A0A497XRX3_9SPHI</name>
<evidence type="ECO:0000313" key="3">
    <source>
        <dbReference type="Proteomes" id="UP000273898"/>
    </source>
</evidence>
<dbReference type="EMBL" id="SOPX01000005">
    <property type="protein sequence ID" value="TFB28726.1"/>
    <property type="molecule type" value="Genomic_DNA"/>
</dbReference>
<dbReference type="InterPro" id="IPR001869">
    <property type="entry name" value="Thiol_cytolysin"/>
</dbReference>
<dbReference type="Pfam" id="PF01289">
    <property type="entry name" value="Thiol_cytolysin"/>
    <property type="match status" value="1"/>
</dbReference>
<dbReference type="InterPro" id="IPR036363">
    <property type="entry name" value="Thiol_cytolysin_ab_sf"/>
</dbReference>
<dbReference type="OrthoDB" id="746801at2"/>
<organism evidence="1 3">
    <name type="scientific">Pedobacter alluvionis</name>
    <dbReference type="NCBI Taxonomy" id="475253"/>
    <lineage>
        <taxon>Bacteria</taxon>
        <taxon>Pseudomonadati</taxon>
        <taxon>Bacteroidota</taxon>
        <taxon>Sphingobacteriia</taxon>
        <taxon>Sphingobacteriales</taxon>
        <taxon>Sphingobacteriaceae</taxon>
        <taxon>Pedobacter</taxon>
    </lineage>
</organism>
<protein>
    <submittedName>
        <fullName evidence="1">Thiol-activated cytolysin</fullName>
    </submittedName>
</protein>
<dbReference type="EMBL" id="RCCK01000015">
    <property type="protein sequence ID" value="RLJ71945.1"/>
    <property type="molecule type" value="Genomic_DNA"/>
</dbReference>
<keyword evidence="4" id="KW-1185">Reference proteome</keyword>
<dbReference type="AlphaFoldDB" id="A0A497XRX3"/>